<gene>
    <name evidence="2" type="ORF">LPJ61_004796</name>
</gene>
<proteinExistence type="predicted"/>
<accession>A0A9W7Y472</accession>
<evidence type="ECO:0000256" key="1">
    <source>
        <dbReference type="SAM" id="MobiDB-lite"/>
    </source>
</evidence>
<comment type="caution">
    <text evidence="2">The sequence shown here is derived from an EMBL/GenBank/DDBJ whole genome shotgun (WGS) entry which is preliminary data.</text>
</comment>
<feature type="region of interest" description="Disordered" evidence="1">
    <location>
        <begin position="1"/>
        <end position="65"/>
    </location>
</feature>
<protein>
    <submittedName>
        <fullName evidence="2">Uncharacterized protein</fullName>
    </submittedName>
</protein>
<feature type="compositionally biased region" description="Basic residues" evidence="1">
    <location>
        <begin position="1"/>
        <end position="10"/>
    </location>
</feature>
<reference evidence="2" key="1">
    <citation type="submission" date="2022-07" db="EMBL/GenBank/DDBJ databases">
        <title>Phylogenomic reconstructions and comparative analyses of Kickxellomycotina fungi.</title>
        <authorList>
            <person name="Reynolds N.K."/>
            <person name="Stajich J.E."/>
            <person name="Barry K."/>
            <person name="Grigoriev I.V."/>
            <person name="Crous P."/>
            <person name="Smith M.E."/>
        </authorList>
    </citation>
    <scope>NUCLEOTIDE SEQUENCE</scope>
    <source>
        <strain evidence="2">BCRC 34381</strain>
    </source>
</reference>
<dbReference type="EMBL" id="JANBOI010001251">
    <property type="protein sequence ID" value="KAJ1727043.1"/>
    <property type="molecule type" value="Genomic_DNA"/>
</dbReference>
<dbReference type="AlphaFoldDB" id="A0A9W7Y472"/>
<evidence type="ECO:0000313" key="3">
    <source>
        <dbReference type="Proteomes" id="UP001143981"/>
    </source>
</evidence>
<feature type="non-terminal residue" evidence="2">
    <location>
        <position position="248"/>
    </location>
</feature>
<organism evidence="2 3">
    <name type="scientific">Coemansia biformis</name>
    <dbReference type="NCBI Taxonomy" id="1286918"/>
    <lineage>
        <taxon>Eukaryota</taxon>
        <taxon>Fungi</taxon>
        <taxon>Fungi incertae sedis</taxon>
        <taxon>Zoopagomycota</taxon>
        <taxon>Kickxellomycotina</taxon>
        <taxon>Kickxellomycetes</taxon>
        <taxon>Kickxellales</taxon>
        <taxon>Kickxellaceae</taxon>
        <taxon>Coemansia</taxon>
    </lineage>
</organism>
<feature type="compositionally biased region" description="Low complexity" evidence="1">
    <location>
        <begin position="15"/>
        <end position="28"/>
    </location>
</feature>
<evidence type="ECO:0000313" key="2">
    <source>
        <dbReference type="EMBL" id="KAJ1727043.1"/>
    </source>
</evidence>
<keyword evidence="3" id="KW-1185">Reference proteome</keyword>
<feature type="compositionally biased region" description="Basic and acidic residues" evidence="1">
    <location>
        <begin position="52"/>
        <end position="61"/>
    </location>
</feature>
<dbReference type="Proteomes" id="UP001143981">
    <property type="component" value="Unassembled WGS sequence"/>
</dbReference>
<feature type="compositionally biased region" description="Polar residues" evidence="1">
    <location>
        <begin position="37"/>
        <end position="51"/>
    </location>
</feature>
<name>A0A9W7Y472_9FUNG</name>
<dbReference type="OrthoDB" id="5584477at2759"/>
<sequence length="248" mass="27611">MKTPKSRGRVSRNIADASSAARTTRSDAGAPRLISRSGHTSTLAYQGVSSSMERKRREGEAKQQVGSRYFCHSHHRVLSLTRPRNLSVLALSDAIGKQVVANLEHHIGPVKSARNEKRKVKVLTVAKVRDGDMAIRQALVENNFRVPRATLAADRRPFALDLLGDFGGMQPLVVSGNESPSDDNWNERAMYPWLQSLFLFVARHIKHYLEGVADGRLPDRLVLPYERTDVLAEGSDDRKRPDLGLGIR</sequence>